<keyword evidence="5" id="KW-1185">Reference proteome</keyword>
<evidence type="ECO:0000256" key="1">
    <source>
        <dbReference type="SAM" id="MobiDB-lite"/>
    </source>
</evidence>
<dbReference type="InterPro" id="IPR026983">
    <property type="entry name" value="DHC"/>
</dbReference>
<dbReference type="PANTHER" id="PTHR45703">
    <property type="entry name" value="DYNEIN HEAVY CHAIN"/>
    <property type="match status" value="1"/>
</dbReference>
<dbReference type="AlphaFoldDB" id="A0A2P4T8V1"/>
<dbReference type="InterPro" id="IPR035706">
    <property type="entry name" value="AAA_9"/>
</dbReference>
<dbReference type="Pfam" id="PF03028">
    <property type="entry name" value="Dynein_heavy"/>
    <property type="match status" value="1"/>
</dbReference>
<proteinExistence type="predicted"/>
<dbReference type="Pfam" id="PF12781">
    <property type="entry name" value="AAA_9"/>
    <property type="match status" value="1"/>
</dbReference>
<feature type="region of interest" description="Disordered" evidence="1">
    <location>
        <begin position="1"/>
        <end position="27"/>
    </location>
</feature>
<dbReference type="PANTHER" id="PTHR45703:SF12">
    <property type="entry name" value="DYNEIN AXONEMAL HEAVY CHAIN 11"/>
    <property type="match status" value="1"/>
</dbReference>
<protein>
    <submittedName>
        <fullName evidence="4">Uncharacterized protein</fullName>
    </submittedName>
</protein>
<dbReference type="InterPro" id="IPR027417">
    <property type="entry name" value="P-loop_NTPase"/>
</dbReference>
<feature type="domain" description="Dynein heavy chain ATP-binding dynein motor region" evidence="3">
    <location>
        <begin position="3"/>
        <end position="65"/>
    </location>
</feature>
<gene>
    <name evidence="4" type="ORF">CIB84_003452</name>
</gene>
<dbReference type="Proteomes" id="UP000237246">
    <property type="component" value="Unassembled WGS sequence"/>
</dbReference>
<comment type="caution">
    <text evidence="4">The sequence shown here is derived from an EMBL/GenBank/DDBJ whole genome shotgun (WGS) entry which is preliminary data.</text>
</comment>
<name>A0A2P4T8V1_BAMTH</name>
<dbReference type="InterPro" id="IPR004273">
    <property type="entry name" value="Dynein_heavy_D6_P-loop"/>
</dbReference>
<dbReference type="Gene3D" id="3.40.50.300">
    <property type="entry name" value="P-loop containing nucleotide triphosphate hydrolases"/>
    <property type="match status" value="2"/>
</dbReference>
<feature type="non-terminal residue" evidence="4">
    <location>
        <position position="243"/>
    </location>
</feature>
<dbReference type="GO" id="GO:0007018">
    <property type="term" value="P:microtubule-based movement"/>
    <property type="evidence" value="ECO:0007669"/>
    <property type="project" value="InterPro"/>
</dbReference>
<evidence type="ECO:0000313" key="4">
    <source>
        <dbReference type="EMBL" id="POI32795.1"/>
    </source>
</evidence>
<organism evidence="4 5">
    <name type="scientific">Bambusicola thoracicus</name>
    <name type="common">Chinese bamboo-partridge</name>
    <name type="synonym">Perdix thoracica</name>
    <dbReference type="NCBI Taxonomy" id="9083"/>
    <lineage>
        <taxon>Eukaryota</taxon>
        <taxon>Metazoa</taxon>
        <taxon>Chordata</taxon>
        <taxon>Craniata</taxon>
        <taxon>Vertebrata</taxon>
        <taxon>Euteleostomi</taxon>
        <taxon>Archelosauria</taxon>
        <taxon>Archosauria</taxon>
        <taxon>Dinosauria</taxon>
        <taxon>Saurischia</taxon>
        <taxon>Theropoda</taxon>
        <taxon>Coelurosauria</taxon>
        <taxon>Aves</taxon>
        <taxon>Neognathae</taxon>
        <taxon>Galloanserae</taxon>
        <taxon>Galliformes</taxon>
        <taxon>Phasianidae</taxon>
        <taxon>Perdicinae</taxon>
        <taxon>Bambusicola</taxon>
    </lineage>
</organism>
<dbReference type="GO" id="GO:0030286">
    <property type="term" value="C:dynein complex"/>
    <property type="evidence" value="ECO:0007669"/>
    <property type="project" value="InterPro"/>
</dbReference>
<accession>A0A2P4T8V1</accession>
<evidence type="ECO:0000259" key="2">
    <source>
        <dbReference type="Pfam" id="PF03028"/>
    </source>
</evidence>
<evidence type="ECO:0000259" key="3">
    <source>
        <dbReference type="Pfam" id="PF12781"/>
    </source>
</evidence>
<dbReference type="GO" id="GO:0051959">
    <property type="term" value="F:dynein light intermediate chain binding"/>
    <property type="evidence" value="ECO:0007669"/>
    <property type="project" value="InterPro"/>
</dbReference>
<sequence length="243" mass="27525">MGVQVGDSDSNQEFPSHPSHYLANPPYKPKLKAQTTLIIFTVTRDRLEEQLLAEEQFPDLEKHKANGFYCKLWKISYPFRTRTGDGNGGGLDKAAKYSHWLLLQCLKDNKCICYLTIILLVVFQQNIHIAANWFGTLEKLLEQYSEESHSEFHVFVSTEPAPGPEVHVVLQGILGDGITTARGTPTRMLANLYAALYSFDQQTLLAFQAANKKRYPFSTKDLTVCIRVPCNCLDTHRGQTQWS</sequence>
<dbReference type="OrthoDB" id="10251809at2759"/>
<dbReference type="EMBL" id="PPHD01004947">
    <property type="protein sequence ID" value="POI32795.1"/>
    <property type="molecule type" value="Genomic_DNA"/>
</dbReference>
<reference evidence="4 5" key="1">
    <citation type="submission" date="2018-01" db="EMBL/GenBank/DDBJ databases">
        <title>Comparison of the Chinese Bamboo Partridge and Red Junglefowl genome sequences highlights the importance of demography in genome evolution.</title>
        <authorList>
            <person name="Tiley G.P."/>
            <person name="Kimball R.T."/>
            <person name="Braun E.L."/>
            <person name="Burleigh J.G."/>
        </authorList>
    </citation>
    <scope>NUCLEOTIDE SEQUENCE [LARGE SCALE GENOMIC DNA]</scope>
    <source>
        <strain evidence="4">RTK389</strain>
        <tissue evidence="4">Blood</tissue>
    </source>
</reference>
<evidence type="ECO:0000313" key="5">
    <source>
        <dbReference type="Proteomes" id="UP000237246"/>
    </source>
</evidence>
<feature type="domain" description="Dynein heavy chain region D6 P-loop" evidence="2">
    <location>
        <begin position="122"/>
        <end position="169"/>
    </location>
</feature>
<dbReference type="GO" id="GO:0045505">
    <property type="term" value="F:dynein intermediate chain binding"/>
    <property type="evidence" value="ECO:0007669"/>
    <property type="project" value="InterPro"/>
</dbReference>
<dbReference type="GO" id="GO:0008569">
    <property type="term" value="F:minus-end-directed microtubule motor activity"/>
    <property type="evidence" value="ECO:0007669"/>
    <property type="project" value="InterPro"/>
</dbReference>